<dbReference type="EMBL" id="VSSQ01045417">
    <property type="protein sequence ID" value="MPM99314.1"/>
    <property type="molecule type" value="Genomic_DNA"/>
</dbReference>
<dbReference type="GO" id="GO:1904680">
    <property type="term" value="F:peptide transmembrane transporter activity"/>
    <property type="evidence" value="ECO:0007669"/>
    <property type="project" value="TreeGrafter"/>
</dbReference>
<sequence length="276" mass="31255">MTDTSELDNVKLTGSSKSIREELEKGLKTPISKIIENKKDVNNAKGNYQIIKVTTKTPFPQILNTLAHPSAGIVCKEQIEKINTYDIATYDRTKDIAYGDQSVIVEGDTYNNHLYCSGPYIPIYKNDYEIFFEKNPNYMRGTESEPKVAKISSKIIKDVDSSISALRSGEVHFVKRLEVQHYDIIKNEAKLQLIQIPSNSVHHMDCNMNPSSICSDENIRKAILYSVNQDEFVAVFNNQVKKAFSTLTPVMDTGLEHKADLAKAKEYLNAYFESKK</sequence>
<dbReference type="Gene3D" id="3.40.190.10">
    <property type="entry name" value="Periplasmic binding protein-like II"/>
    <property type="match status" value="1"/>
</dbReference>
<feature type="domain" description="Solute-binding protein family 5" evidence="4">
    <location>
        <begin position="49"/>
        <end position="269"/>
    </location>
</feature>
<evidence type="ECO:0000256" key="2">
    <source>
        <dbReference type="ARBA" id="ARBA00022448"/>
    </source>
</evidence>
<dbReference type="Pfam" id="PF00496">
    <property type="entry name" value="SBP_bac_5"/>
    <property type="match status" value="1"/>
</dbReference>
<proteinExistence type="inferred from homology"/>
<dbReference type="GO" id="GO:0015833">
    <property type="term" value="P:peptide transport"/>
    <property type="evidence" value="ECO:0007669"/>
    <property type="project" value="TreeGrafter"/>
</dbReference>
<keyword evidence="3" id="KW-0732">Signal</keyword>
<dbReference type="PANTHER" id="PTHR30290">
    <property type="entry name" value="PERIPLASMIC BINDING COMPONENT OF ABC TRANSPORTER"/>
    <property type="match status" value="1"/>
</dbReference>
<comment type="similarity">
    <text evidence="1">Belongs to the bacterial solute-binding protein 5 family.</text>
</comment>
<organism evidence="5">
    <name type="scientific">bioreactor metagenome</name>
    <dbReference type="NCBI Taxonomy" id="1076179"/>
    <lineage>
        <taxon>unclassified sequences</taxon>
        <taxon>metagenomes</taxon>
        <taxon>ecological metagenomes</taxon>
    </lineage>
</organism>
<dbReference type="AlphaFoldDB" id="A0A645EB90"/>
<accession>A0A645EB90</accession>
<dbReference type="InterPro" id="IPR000914">
    <property type="entry name" value="SBP_5_dom"/>
</dbReference>
<dbReference type="InterPro" id="IPR039424">
    <property type="entry name" value="SBP_5"/>
</dbReference>
<reference evidence="5" key="1">
    <citation type="submission" date="2019-08" db="EMBL/GenBank/DDBJ databases">
        <authorList>
            <person name="Kucharzyk K."/>
            <person name="Murdoch R.W."/>
            <person name="Higgins S."/>
            <person name="Loffler F."/>
        </authorList>
    </citation>
    <scope>NUCLEOTIDE SEQUENCE</scope>
</reference>
<dbReference type="SUPFAM" id="SSF53850">
    <property type="entry name" value="Periplasmic binding protein-like II"/>
    <property type="match status" value="1"/>
</dbReference>
<name>A0A645EB90_9ZZZZ</name>
<comment type="caution">
    <text evidence="5">The sequence shown here is derived from an EMBL/GenBank/DDBJ whole genome shotgun (WGS) entry which is preliminary data.</text>
</comment>
<evidence type="ECO:0000256" key="3">
    <source>
        <dbReference type="ARBA" id="ARBA00022729"/>
    </source>
</evidence>
<evidence type="ECO:0000259" key="4">
    <source>
        <dbReference type="Pfam" id="PF00496"/>
    </source>
</evidence>
<keyword evidence="2" id="KW-0813">Transport</keyword>
<evidence type="ECO:0000313" key="5">
    <source>
        <dbReference type="EMBL" id="MPM99314.1"/>
    </source>
</evidence>
<dbReference type="PANTHER" id="PTHR30290:SF9">
    <property type="entry name" value="OLIGOPEPTIDE-BINDING PROTEIN APPA"/>
    <property type="match status" value="1"/>
</dbReference>
<protein>
    <recommendedName>
        <fullName evidence="4">Solute-binding protein family 5 domain-containing protein</fullName>
    </recommendedName>
</protein>
<evidence type="ECO:0000256" key="1">
    <source>
        <dbReference type="ARBA" id="ARBA00005695"/>
    </source>
</evidence>
<gene>
    <name evidence="5" type="ORF">SDC9_146505</name>
</gene>